<dbReference type="EMBL" id="JACRTC010000001">
    <property type="protein sequence ID" value="MBC8569287.1"/>
    <property type="molecule type" value="Genomic_DNA"/>
</dbReference>
<dbReference type="InterPro" id="IPR009081">
    <property type="entry name" value="PP-bd_ACP"/>
</dbReference>
<dbReference type="PROSITE" id="PS50075">
    <property type="entry name" value="CARRIER"/>
    <property type="match status" value="1"/>
</dbReference>
<evidence type="ECO:0000313" key="2">
    <source>
        <dbReference type="EMBL" id="MBC8569287.1"/>
    </source>
</evidence>
<evidence type="ECO:0000313" key="3">
    <source>
        <dbReference type="Proteomes" id="UP000660861"/>
    </source>
</evidence>
<accession>A0A926E8J2</accession>
<name>A0A926E8J2_9FIRM</name>
<keyword evidence="3" id="KW-1185">Reference proteome</keyword>
<dbReference type="AlphaFoldDB" id="A0A926E8J2"/>
<organism evidence="2 3">
    <name type="scientific">Zongyangia hominis</name>
    <dbReference type="NCBI Taxonomy" id="2763677"/>
    <lineage>
        <taxon>Bacteria</taxon>
        <taxon>Bacillati</taxon>
        <taxon>Bacillota</taxon>
        <taxon>Clostridia</taxon>
        <taxon>Eubacteriales</taxon>
        <taxon>Oscillospiraceae</taxon>
        <taxon>Zongyangia</taxon>
    </lineage>
</organism>
<feature type="domain" description="Carrier" evidence="1">
    <location>
        <begin position="1"/>
        <end position="72"/>
    </location>
</feature>
<dbReference type="Gene3D" id="1.10.1200.10">
    <property type="entry name" value="ACP-like"/>
    <property type="match status" value="1"/>
</dbReference>
<dbReference type="InterPro" id="IPR036736">
    <property type="entry name" value="ACP-like_sf"/>
</dbReference>
<protein>
    <submittedName>
        <fullName evidence="2">Acyl carrier protein</fullName>
    </submittedName>
</protein>
<proteinExistence type="predicted"/>
<dbReference type="Pfam" id="PF00550">
    <property type="entry name" value="PP-binding"/>
    <property type="match status" value="1"/>
</dbReference>
<dbReference type="Proteomes" id="UP000660861">
    <property type="component" value="Unassembled WGS sequence"/>
</dbReference>
<gene>
    <name evidence="2" type="ORF">H8709_00390</name>
</gene>
<dbReference type="RefSeq" id="WP_262396394.1">
    <property type="nucleotide sequence ID" value="NZ_JACRTC010000001.1"/>
</dbReference>
<reference evidence="2" key="1">
    <citation type="submission" date="2020-08" db="EMBL/GenBank/DDBJ databases">
        <title>Genome public.</title>
        <authorList>
            <person name="Liu C."/>
            <person name="Sun Q."/>
        </authorList>
    </citation>
    <scope>NUCLEOTIDE SEQUENCE</scope>
    <source>
        <strain evidence="2">NSJ-54</strain>
    </source>
</reference>
<evidence type="ECO:0000259" key="1">
    <source>
        <dbReference type="PROSITE" id="PS50075"/>
    </source>
</evidence>
<sequence length="76" mass="8995">MLELIQNIIYQVTGKSGITYDTDFIQDLELNSFDIMNIICAFEDHFDTTIPTREVWQLHQVRDVIEYMRQKGITEP</sequence>
<dbReference type="SUPFAM" id="SSF47336">
    <property type="entry name" value="ACP-like"/>
    <property type="match status" value="1"/>
</dbReference>
<comment type="caution">
    <text evidence="2">The sequence shown here is derived from an EMBL/GenBank/DDBJ whole genome shotgun (WGS) entry which is preliminary data.</text>
</comment>